<keyword evidence="2" id="KW-1185">Reference proteome</keyword>
<name>A0A2I7RUC3_9CAUD</name>
<gene>
    <name evidence="1" type="ORF">NVP1238A_17</name>
</gene>
<organism evidence="1 2">
    <name type="scientific">Vibrio phage 1.238.A._10N.261.52.F10</name>
    <dbReference type="NCBI Taxonomy" id="1881231"/>
    <lineage>
        <taxon>Viruses</taxon>
        <taxon>Duplodnaviria</taxon>
        <taxon>Heunggongvirae</taxon>
        <taxon>Uroviricota</taxon>
        <taxon>Caudoviricetes</taxon>
        <taxon>Schitoviridae</taxon>
        <taxon>Pariacacavirus</taxon>
        <taxon>Pariacacavirus 1238A</taxon>
    </lineage>
</organism>
<dbReference type="Proteomes" id="UP000269348">
    <property type="component" value="Segment"/>
</dbReference>
<proteinExistence type="predicted"/>
<evidence type="ECO:0000313" key="1">
    <source>
        <dbReference type="EMBL" id="AUR97266.1"/>
    </source>
</evidence>
<accession>A0A2I7RUC3</accession>
<evidence type="ECO:0000313" key="2">
    <source>
        <dbReference type="Proteomes" id="UP000269348"/>
    </source>
</evidence>
<dbReference type="EMBL" id="MG592603">
    <property type="protein sequence ID" value="AUR97266.1"/>
    <property type="molecule type" value="Genomic_DNA"/>
</dbReference>
<reference evidence="1 2" key="1">
    <citation type="submission" date="2017-11" db="EMBL/GenBank/DDBJ databases">
        <title>A major lineage of nontailed dsDNA viruses as unrecognized killers of marine bacteria.</title>
        <authorList>
            <person name="Kauffman K.M."/>
            <person name="Hussain F.A."/>
            <person name="Yang J."/>
            <person name="Arevalo P."/>
            <person name="Brown J.M."/>
            <person name="Chang W.K."/>
            <person name="VanInsberghe D."/>
            <person name="Elsherbini J."/>
            <person name="Cutler M.B."/>
            <person name="Kelly L."/>
            <person name="Polz M.F."/>
        </authorList>
    </citation>
    <scope>NUCLEOTIDE SEQUENCE [LARGE SCALE GENOMIC DNA]</scope>
</reference>
<protein>
    <submittedName>
        <fullName evidence="1">Uncharacterized protein</fullName>
    </submittedName>
</protein>
<sequence>MATVYLDIPRKSLGQLQVIRSTDAGETWATVTGTLDSVKNQLAVDAEDTDIVMLSSTAFAKQTTESVNSPVLHGGAGLGGVYSTSFHEHGYGACLQESLVGKVPTGNIALAFWENMLTGFKIYPDWRMQGYSSVAPTHTPIQLAGVSSPAVKSLSYQVANNNQASMNFAFNELVWDTDVGDWGDDSKVYIADGVTTGTDLNGNTRLIGTHTLALPYGWVRNTI</sequence>